<dbReference type="EMBL" id="BMJH01000004">
    <property type="protein sequence ID" value="GGC75643.1"/>
    <property type="molecule type" value="Genomic_DNA"/>
</dbReference>
<feature type="transmembrane region" description="Helical" evidence="1">
    <location>
        <begin position="114"/>
        <end position="136"/>
    </location>
</feature>
<keyword evidence="1" id="KW-0472">Membrane</keyword>
<feature type="transmembrane region" description="Helical" evidence="1">
    <location>
        <begin position="53"/>
        <end position="73"/>
    </location>
</feature>
<dbReference type="Proteomes" id="UP000641514">
    <property type="component" value="Unassembled WGS sequence"/>
</dbReference>
<keyword evidence="3" id="KW-1185">Reference proteome</keyword>
<evidence type="ECO:0000256" key="1">
    <source>
        <dbReference type="SAM" id="Phobius"/>
    </source>
</evidence>
<keyword evidence="1" id="KW-0812">Transmembrane</keyword>
<dbReference type="AlphaFoldDB" id="A0A916XIH1"/>
<sequence>MLWRIAALLFLPAAVQILWNLREVQDSLAAQMASDPSTAGQGSESILRTAQLAPWGVMVAGTILMLSLLVCVVMMRRIGSRSARYAIIPLALVFLMVSRLAYELGQTDLAATFGAFDLLPVAQVVAMIAGSVLMFLRPSTEWMYMAQEFWEFDRG</sequence>
<organism evidence="2 3">
    <name type="scientific">Hoyosella rhizosphaerae</name>
    <dbReference type="NCBI Taxonomy" id="1755582"/>
    <lineage>
        <taxon>Bacteria</taxon>
        <taxon>Bacillati</taxon>
        <taxon>Actinomycetota</taxon>
        <taxon>Actinomycetes</taxon>
        <taxon>Mycobacteriales</taxon>
        <taxon>Hoyosellaceae</taxon>
        <taxon>Hoyosella</taxon>
    </lineage>
</organism>
<proteinExistence type="predicted"/>
<gene>
    <name evidence="2" type="ORF">GCM10011410_31190</name>
</gene>
<comment type="caution">
    <text evidence="2">The sequence shown here is derived from an EMBL/GenBank/DDBJ whole genome shotgun (WGS) entry which is preliminary data.</text>
</comment>
<evidence type="ECO:0000313" key="3">
    <source>
        <dbReference type="Proteomes" id="UP000641514"/>
    </source>
</evidence>
<accession>A0A916XIH1</accession>
<protein>
    <submittedName>
        <fullName evidence="2">Uncharacterized protein</fullName>
    </submittedName>
</protein>
<keyword evidence="1" id="KW-1133">Transmembrane helix</keyword>
<feature type="transmembrane region" description="Helical" evidence="1">
    <location>
        <begin position="85"/>
        <end position="102"/>
    </location>
</feature>
<reference evidence="2" key="2">
    <citation type="submission" date="2020-09" db="EMBL/GenBank/DDBJ databases">
        <authorList>
            <person name="Sun Q."/>
            <person name="Zhou Y."/>
        </authorList>
    </citation>
    <scope>NUCLEOTIDE SEQUENCE</scope>
    <source>
        <strain evidence="2">CGMCC 1.15478</strain>
    </source>
</reference>
<evidence type="ECO:0000313" key="2">
    <source>
        <dbReference type="EMBL" id="GGC75643.1"/>
    </source>
</evidence>
<name>A0A916XIH1_9ACTN</name>
<reference evidence="2" key="1">
    <citation type="journal article" date="2014" name="Int. J. Syst. Evol. Microbiol.">
        <title>Complete genome sequence of Corynebacterium casei LMG S-19264T (=DSM 44701T), isolated from a smear-ripened cheese.</title>
        <authorList>
            <consortium name="US DOE Joint Genome Institute (JGI-PGF)"/>
            <person name="Walter F."/>
            <person name="Albersmeier A."/>
            <person name="Kalinowski J."/>
            <person name="Ruckert C."/>
        </authorList>
    </citation>
    <scope>NUCLEOTIDE SEQUENCE</scope>
    <source>
        <strain evidence="2">CGMCC 1.15478</strain>
    </source>
</reference>